<dbReference type="Gene3D" id="3.90.1150.10">
    <property type="entry name" value="Aspartate Aminotransferase, domain 1"/>
    <property type="match status" value="1"/>
</dbReference>
<proteinExistence type="inferred from homology"/>
<dbReference type="InterPro" id="IPR015421">
    <property type="entry name" value="PyrdxlP-dep_Trfase_major"/>
</dbReference>
<evidence type="ECO:0000256" key="6">
    <source>
        <dbReference type="ARBA" id="ARBA00022898"/>
    </source>
</evidence>
<keyword evidence="5" id="KW-0479">Metal-binding</keyword>
<name>A0A1F6XZB2_9BACT</name>
<evidence type="ECO:0000256" key="3">
    <source>
        <dbReference type="ARBA" id="ARBA00012239"/>
    </source>
</evidence>
<reference evidence="12 13" key="1">
    <citation type="journal article" date="2016" name="Nat. Commun.">
        <title>Thousands of microbial genomes shed light on interconnected biogeochemical processes in an aquifer system.</title>
        <authorList>
            <person name="Anantharaman K."/>
            <person name="Brown C.T."/>
            <person name="Hug L.A."/>
            <person name="Sharon I."/>
            <person name="Castelle C.J."/>
            <person name="Probst A.J."/>
            <person name="Thomas B.C."/>
            <person name="Singh A."/>
            <person name="Wilkins M.J."/>
            <person name="Karaoz U."/>
            <person name="Brodie E.L."/>
            <person name="Williams K.H."/>
            <person name="Hubbard S.S."/>
            <person name="Banfield J.F."/>
        </authorList>
    </citation>
    <scope>NUCLEOTIDE SEQUENCE [LARGE SCALE GENOMIC DNA]</scope>
</reference>
<protein>
    <recommendedName>
        <fullName evidence="3">cysteine desulfurase</fullName>
        <ecNumber evidence="3">2.8.1.7</ecNumber>
    </recommendedName>
</protein>
<dbReference type="PANTHER" id="PTHR11601:SF34">
    <property type="entry name" value="CYSTEINE DESULFURASE"/>
    <property type="match status" value="1"/>
</dbReference>
<sequence length="431" mass="47770">MNKKKKRYYFDYAATTPVDRRVLKKMLPYFTEDFGNPSNLYSIGHSAKKAVADATKKITDILGCKAEEFVFTGSATESDNLAIIGTARANKSRGNPSTGLRAGRIIVSNVEHKGILSACEALKKEGFEVIDLKINKDGFVDEKELAGLIDSKTILVSIAYADSETGTIQPIRKLSNIIKEYRKKNNTGLPYFHTDAAQVVNYLDINVNNLGVDLMTLSAQKIYGPKGIGGLYIRRGTAVQPIIYGGGQQFNIRSGTENVPGIVGFGEAMELALKERGRESVRISILRDKLQKGILSKIDKVLVNGSEKKRLPNFTNLSILDIEGEAMLLYLDNKGIIVNTGSACNSQSLEPSYILQAFGRPYEYIHGSLRFTLGRYTTKKDIDYVARYLPGIVKKLRLISPLKLDSNDQKDISDKRAFIGGQTPHFLRKKK</sequence>
<dbReference type="EMBL" id="MFVK01000021">
    <property type="protein sequence ID" value="OGI99462.1"/>
    <property type="molecule type" value="Genomic_DNA"/>
</dbReference>
<comment type="catalytic activity">
    <reaction evidence="9">
        <text>(sulfur carrier)-H + L-cysteine = (sulfur carrier)-SH + L-alanine</text>
        <dbReference type="Rhea" id="RHEA:43892"/>
        <dbReference type="Rhea" id="RHEA-COMP:14737"/>
        <dbReference type="Rhea" id="RHEA-COMP:14739"/>
        <dbReference type="ChEBI" id="CHEBI:29917"/>
        <dbReference type="ChEBI" id="CHEBI:35235"/>
        <dbReference type="ChEBI" id="CHEBI:57972"/>
        <dbReference type="ChEBI" id="CHEBI:64428"/>
        <dbReference type="EC" id="2.8.1.7"/>
    </reaction>
</comment>
<dbReference type="Pfam" id="PF00266">
    <property type="entry name" value="Aminotran_5"/>
    <property type="match status" value="1"/>
</dbReference>
<gene>
    <name evidence="12" type="ORF">A3H53_02890</name>
</gene>
<comment type="caution">
    <text evidence="12">The sequence shown here is derived from an EMBL/GenBank/DDBJ whole genome shotgun (WGS) entry which is preliminary data.</text>
</comment>
<keyword evidence="7" id="KW-0408">Iron</keyword>
<dbReference type="InterPro" id="IPR015422">
    <property type="entry name" value="PyrdxlP-dep_Trfase_small"/>
</dbReference>
<dbReference type="PIRSF" id="PIRSF005572">
    <property type="entry name" value="NifS"/>
    <property type="match status" value="1"/>
</dbReference>
<dbReference type="GO" id="GO:0031071">
    <property type="term" value="F:cysteine desulfurase activity"/>
    <property type="evidence" value="ECO:0007669"/>
    <property type="project" value="UniProtKB-EC"/>
</dbReference>
<dbReference type="InterPro" id="IPR020578">
    <property type="entry name" value="Aminotrans_V_PyrdxlP_BS"/>
</dbReference>
<dbReference type="Gene3D" id="1.10.260.50">
    <property type="match status" value="1"/>
</dbReference>
<dbReference type="GO" id="GO:0051536">
    <property type="term" value="F:iron-sulfur cluster binding"/>
    <property type="evidence" value="ECO:0007669"/>
    <property type="project" value="UniProtKB-KW"/>
</dbReference>
<accession>A0A1F6XZB2</accession>
<evidence type="ECO:0000259" key="11">
    <source>
        <dbReference type="Pfam" id="PF00266"/>
    </source>
</evidence>
<dbReference type="InterPro" id="IPR015424">
    <property type="entry name" value="PyrdxlP-dep_Trfase"/>
</dbReference>
<evidence type="ECO:0000313" key="13">
    <source>
        <dbReference type="Proteomes" id="UP000176479"/>
    </source>
</evidence>
<dbReference type="InterPro" id="IPR016454">
    <property type="entry name" value="Cysteine_dSase"/>
</dbReference>
<evidence type="ECO:0000256" key="1">
    <source>
        <dbReference type="ARBA" id="ARBA00001933"/>
    </source>
</evidence>
<evidence type="ECO:0000256" key="9">
    <source>
        <dbReference type="ARBA" id="ARBA00050776"/>
    </source>
</evidence>
<dbReference type="EC" id="2.8.1.7" evidence="3"/>
<keyword evidence="8" id="KW-0411">Iron-sulfur</keyword>
<comment type="similarity">
    <text evidence="2">Belongs to the class-V pyridoxal-phosphate-dependent aminotransferase family. NifS/IscS subfamily.</text>
</comment>
<evidence type="ECO:0000256" key="8">
    <source>
        <dbReference type="ARBA" id="ARBA00023014"/>
    </source>
</evidence>
<dbReference type="PANTHER" id="PTHR11601">
    <property type="entry name" value="CYSTEINE DESULFURYLASE FAMILY MEMBER"/>
    <property type="match status" value="1"/>
</dbReference>
<evidence type="ECO:0000256" key="5">
    <source>
        <dbReference type="ARBA" id="ARBA00022723"/>
    </source>
</evidence>
<dbReference type="SUPFAM" id="SSF53383">
    <property type="entry name" value="PLP-dependent transferases"/>
    <property type="match status" value="1"/>
</dbReference>
<keyword evidence="6" id="KW-0663">Pyridoxal phosphate</keyword>
<dbReference type="Proteomes" id="UP000176479">
    <property type="component" value="Unassembled WGS sequence"/>
</dbReference>
<keyword evidence="4" id="KW-0808">Transferase</keyword>
<dbReference type="Gene3D" id="3.40.640.10">
    <property type="entry name" value="Type I PLP-dependent aspartate aminotransferase-like (Major domain)"/>
    <property type="match status" value="1"/>
</dbReference>
<dbReference type="GO" id="GO:0046872">
    <property type="term" value="F:metal ion binding"/>
    <property type="evidence" value="ECO:0007669"/>
    <property type="project" value="UniProtKB-KW"/>
</dbReference>
<dbReference type="AlphaFoldDB" id="A0A1F6XZB2"/>
<comment type="cofactor">
    <cofactor evidence="1 10">
        <name>pyridoxal 5'-phosphate</name>
        <dbReference type="ChEBI" id="CHEBI:597326"/>
    </cofactor>
</comment>
<dbReference type="InterPro" id="IPR000192">
    <property type="entry name" value="Aminotrans_V_dom"/>
</dbReference>
<evidence type="ECO:0000256" key="7">
    <source>
        <dbReference type="ARBA" id="ARBA00023004"/>
    </source>
</evidence>
<evidence type="ECO:0000256" key="2">
    <source>
        <dbReference type="ARBA" id="ARBA00006490"/>
    </source>
</evidence>
<evidence type="ECO:0000256" key="4">
    <source>
        <dbReference type="ARBA" id="ARBA00022679"/>
    </source>
</evidence>
<dbReference type="PROSITE" id="PS00595">
    <property type="entry name" value="AA_TRANSFER_CLASS_5"/>
    <property type="match status" value="1"/>
</dbReference>
<organism evidence="12 13">
    <name type="scientific">Candidatus Nomurabacteria bacterium RIFCSPLOWO2_02_FULL_40_10</name>
    <dbReference type="NCBI Taxonomy" id="1801786"/>
    <lineage>
        <taxon>Bacteria</taxon>
        <taxon>Candidatus Nomuraibacteriota</taxon>
    </lineage>
</organism>
<evidence type="ECO:0000256" key="10">
    <source>
        <dbReference type="RuleBase" id="RU004504"/>
    </source>
</evidence>
<evidence type="ECO:0000313" key="12">
    <source>
        <dbReference type="EMBL" id="OGI99462.1"/>
    </source>
</evidence>
<feature type="domain" description="Aminotransferase class V" evidence="11">
    <location>
        <begin position="9"/>
        <end position="385"/>
    </location>
</feature>